<feature type="transmembrane region" description="Helical" evidence="7">
    <location>
        <begin position="139"/>
        <end position="157"/>
    </location>
</feature>
<comment type="caution">
    <text evidence="8">The sequence shown here is derived from an EMBL/GenBank/DDBJ whole genome shotgun (WGS) entry which is preliminary data.</text>
</comment>
<dbReference type="GO" id="GO:0071555">
    <property type="term" value="P:cell wall organization"/>
    <property type="evidence" value="ECO:0007669"/>
    <property type="project" value="TreeGrafter"/>
</dbReference>
<dbReference type="InterPro" id="IPR000715">
    <property type="entry name" value="Glycosyl_transferase_4"/>
</dbReference>
<evidence type="ECO:0000256" key="2">
    <source>
        <dbReference type="ARBA" id="ARBA00022679"/>
    </source>
</evidence>
<organism evidence="8 9">
    <name type="scientific">Candidatus Giovannonibacteria bacterium GW2011_GWA2_53_7</name>
    <dbReference type="NCBI Taxonomy" id="1618650"/>
    <lineage>
        <taxon>Bacteria</taxon>
        <taxon>Candidatus Giovannoniibacteriota</taxon>
    </lineage>
</organism>
<evidence type="ECO:0000256" key="1">
    <source>
        <dbReference type="ARBA" id="ARBA00004141"/>
    </source>
</evidence>
<feature type="binding site" evidence="6">
    <location>
        <position position="253"/>
    </location>
    <ligand>
        <name>Mg(2+)</name>
        <dbReference type="ChEBI" id="CHEBI:18420"/>
    </ligand>
</feature>
<gene>
    <name evidence="8" type="ORF">UY81_C0034G0016</name>
</gene>
<dbReference type="PANTHER" id="PTHR22926">
    <property type="entry name" value="PHOSPHO-N-ACETYLMURAMOYL-PENTAPEPTIDE-TRANSFERASE"/>
    <property type="match status" value="1"/>
</dbReference>
<feature type="transmembrane region" description="Helical" evidence="7">
    <location>
        <begin position="6"/>
        <end position="31"/>
    </location>
</feature>
<dbReference type="EMBL" id="LCRM01000034">
    <property type="protein sequence ID" value="KKW36071.1"/>
    <property type="molecule type" value="Genomic_DNA"/>
</dbReference>
<feature type="transmembrane region" description="Helical" evidence="7">
    <location>
        <begin position="225"/>
        <end position="244"/>
    </location>
</feature>
<sequence>MISPTLQILVPATISFLIGMAITPAVTHYLYTYKTWKKNSGKHSLDGTPASEFNRIHKDNEVRAPRMGGIVIWASVAITTLGISALAAILQTPALEQLNFLSRSETWIPLATLLVGAVWGFVDDLLIVGPGGEGLPLPLRLLVVFGLSVVIGLWFWLKLDVTSVAIPFGAPLEIGWLIVPLFVLISLALYASGVIDGIDGLSGGVYGSIFASYAIIAFMQNQIDLAAFCAAVVGGLLAFLWFNIPPARFYMSDTGTMALTLALGVVVFMTDTLGEGMGIAPLPIVGALLVATVASNLLQMFWKKFYGKKFFLIAPLHHHFEAMGWPGYKVTMRYWVLSVIFAFMGVIFALSAQ</sequence>
<dbReference type="GO" id="GO:0044038">
    <property type="term" value="P:cell wall macromolecule biosynthetic process"/>
    <property type="evidence" value="ECO:0007669"/>
    <property type="project" value="TreeGrafter"/>
</dbReference>
<dbReference type="Proteomes" id="UP000034290">
    <property type="component" value="Unassembled WGS sequence"/>
</dbReference>
<evidence type="ECO:0000256" key="6">
    <source>
        <dbReference type="PIRSR" id="PIRSR600715-1"/>
    </source>
</evidence>
<accession>A0A0G1XYK9</accession>
<keyword evidence="6" id="KW-0460">Magnesium</keyword>
<feature type="transmembrane region" description="Helical" evidence="7">
    <location>
        <begin position="334"/>
        <end position="352"/>
    </location>
</feature>
<keyword evidence="4 7" id="KW-1133">Transmembrane helix</keyword>
<feature type="transmembrane region" description="Helical" evidence="7">
    <location>
        <begin position="70"/>
        <end position="94"/>
    </location>
</feature>
<proteinExistence type="predicted"/>
<dbReference type="GO" id="GO:0016780">
    <property type="term" value="F:phosphotransferase activity, for other substituted phosphate groups"/>
    <property type="evidence" value="ECO:0007669"/>
    <property type="project" value="InterPro"/>
</dbReference>
<comment type="subcellular location">
    <subcellularLocation>
        <location evidence="1">Membrane</location>
        <topology evidence="1">Multi-pass membrane protein</topology>
    </subcellularLocation>
</comment>
<keyword evidence="2 8" id="KW-0808">Transferase</keyword>
<protein>
    <submittedName>
        <fullName evidence="8">Phospho-N-acetylmuramoyl-pentapeptide-transferase</fullName>
    </submittedName>
</protein>
<comment type="cofactor">
    <cofactor evidence="6">
        <name>Mg(2+)</name>
        <dbReference type="ChEBI" id="CHEBI:18420"/>
    </cofactor>
</comment>
<dbReference type="AlphaFoldDB" id="A0A0G1XYK9"/>
<feature type="transmembrane region" description="Helical" evidence="7">
    <location>
        <begin position="256"/>
        <end position="273"/>
    </location>
</feature>
<evidence type="ECO:0000256" key="5">
    <source>
        <dbReference type="ARBA" id="ARBA00023136"/>
    </source>
</evidence>
<feature type="transmembrane region" description="Helical" evidence="7">
    <location>
        <begin position="169"/>
        <end position="191"/>
    </location>
</feature>
<name>A0A0G1XYK9_9BACT</name>
<feature type="transmembrane region" description="Helical" evidence="7">
    <location>
        <begin position="279"/>
        <end position="298"/>
    </location>
</feature>
<dbReference type="GO" id="GO:0005886">
    <property type="term" value="C:plasma membrane"/>
    <property type="evidence" value="ECO:0007669"/>
    <property type="project" value="TreeGrafter"/>
</dbReference>
<feature type="transmembrane region" description="Helical" evidence="7">
    <location>
        <begin position="203"/>
        <end position="219"/>
    </location>
</feature>
<evidence type="ECO:0000256" key="3">
    <source>
        <dbReference type="ARBA" id="ARBA00022692"/>
    </source>
</evidence>
<dbReference type="Pfam" id="PF00953">
    <property type="entry name" value="Glycos_transf_4"/>
    <property type="match status" value="1"/>
</dbReference>
<evidence type="ECO:0000313" key="8">
    <source>
        <dbReference type="EMBL" id="KKW36071.1"/>
    </source>
</evidence>
<feature type="transmembrane region" description="Helical" evidence="7">
    <location>
        <begin position="106"/>
        <end position="127"/>
    </location>
</feature>
<keyword evidence="3 7" id="KW-0812">Transmembrane</keyword>
<evidence type="ECO:0000256" key="7">
    <source>
        <dbReference type="SAM" id="Phobius"/>
    </source>
</evidence>
<evidence type="ECO:0000313" key="9">
    <source>
        <dbReference type="Proteomes" id="UP000034290"/>
    </source>
</evidence>
<dbReference type="GO" id="GO:0046872">
    <property type="term" value="F:metal ion binding"/>
    <property type="evidence" value="ECO:0007669"/>
    <property type="project" value="UniProtKB-KW"/>
</dbReference>
<dbReference type="PANTHER" id="PTHR22926:SF5">
    <property type="entry name" value="PHOSPHO-N-ACETYLMURAMOYL-PENTAPEPTIDE-TRANSFERASE HOMOLOG"/>
    <property type="match status" value="1"/>
</dbReference>
<evidence type="ECO:0000256" key="4">
    <source>
        <dbReference type="ARBA" id="ARBA00022989"/>
    </source>
</evidence>
<reference evidence="8 9" key="1">
    <citation type="journal article" date="2015" name="Nature">
        <title>rRNA introns, odd ribosomes, and small enigmatic genomes across a large radiation of phyla.</title>
        <authorList>
            <person name="Brown C.T."/>
            <person name="Hug L.A."/>
            <person name="Thomas B.C."/>
            <person name="Sharon I."/>
            <person name="Castelle C.J."/>
            <person name="Singh A."/>
            <person name="Wilkins M.J."/>
            <person name="Williams K.H."/>
            <person name="Banfield J.F."/>
        </authorList>
    </citation>
    <scope>NUCLEOTIDE SEQUENCE [LARGE SCALE GENOMIC DNA]</scope>
</reference>
<keyword evidence="5 7" id="KW-0472">Membrane</keyword>
<keyword evidence="6" id="KW-0479">Metal-binding</keyword>